<dbReference type="GO" id="GO:0009055">
    <property type="term" value="F:electron transfer activity"/>
    <property type="evidence" value="ECO:0007669"/>
    <property type="project" value="InterPro"/>
</dbReference>
<feature type="signal peptide" evidence="5">
    <location>
        <begin position="1"/>
        <end position="21"/>
    </location>
</feature>
<dbReference type="InterPro" id="IPR036909">
    <property type="entry name" value="Cyt_c-like_dom_sf"/>
</dbReference>
<dbReference type="RefSeq" id="WP_111199479.1">
    <property type="nucleotide sequence ID" value="NZ_QKVK01000007.1"/>
</dbReference>
<keyword evidence="2 4" id="KW-0479">Metal-binding</keyword>
<evidence type="ECO:0000313" key="8">
    <source>
        <dbReference type="Proteomes" id="UP000248795"/>
    </source>
</evidence>
<dbReference type="GO" id="GO:0046872">
    <property type="term" value="F:metal ion binding"/>
    <property type="evidence" value="ECO:0007669"/>
    <property type="project" value="UniProtKB-KW"/>
</dbReference>
<evidence type="ECO:0000259" key="6">
    <source>
        <dbReference type="PROSITE" id="PS51007"/>
    </source>
</evidence>
<organism evidence="7 8">
    <name type="scientific">Aestuariivirga litoralis</name>
    <dbReference type="NCBI Taxonomy" id="2650924"/>
    <lineage>
        <taxon>Bacteria</taxon>
        <taxon>Pseudomonadati</taxon>
        <taxon>Pseudomonadota</taxon>
        <taxon>Alphaproteobacteria</taxon>
        <taxon>Hyphomicrobiales</taxon>
        <taxon>Aestuariivirgaceae</taxon>
        <taxon>Aestuariivirga</taxon>
    </lineage>
</organism>
<evidence type="ECO:0000313" key="7">
    <source>
        <dbReference type="EMBL" id="PZF76093.1"/>
    </source>
</evidence>
<protein>
    <recommendedName>
        <fullName evidence="6">Cytochrome c domain-containing protein</fullName>
    </recommendedName>
</protein>
<sequence>MKISIAASLVSFFLLVAPALAAKVPSPAELQARQLAEPVTVTVLEPHFGSARRGYLAYPARLVLEQVLGEGWNQPGTSIRFKALDGYASVIPAAVLAGPDAYLAFAMADGGPFEVDNALQNETDIPLGPWYLVWDNIRNPSLRDNGAVIWPYQVSEVEIAEAGEEQLFPGGLDGRYAAGGKLVQVNCITCHKVNGYGGDKLAIDLPVVVRQKPPQDFLRWVLSPRSVKPDTTMPGLPPEWPEARRLEAAQAIYDYLVNVPLVPPAE</sequence>
<feature type="domain" description="Cytochrome c" evidence="6">
    <location>
        <begin position="174"/>
        <end position="260"/>
    </location>
</feature>
<dbReference type="PROSITE" id="PS51007">
    <property type="entry name" value="CYTC"/>
    <property type="match status" value="1"/>
</dbReference>
<evidence type="ECO:0000256" key="1">
    <source>
        <dbReference type="ARBA" id="ARBA00022617"/>
    </source>
</evidence>
<dbReference type="GO" id="GO:0020037">
    <property type="term" value="F:heme binding"/>
    <property type="evidence" value="ECO:0007669"/>
    <property type="project" value="InterPro"/>
</dbReference>
<reference evidence="8" key="1">
    <citation type="submission" date="2018-06" db="EMBL/GenBank/DDBJ databases">
        <title>Aestuariibacter litoralis strain KCTC 52945T.</title>
        <authorList>
            <person name="Li X."/>
            <person name="Salam N."/>
            <person name="Li J.-L."/>
            <person name="Chen Y.-M."/>
            <person name="Yang Z.-W."/>
            <person name="Zhang L.-Y."/>
            <person name="Han M.-X."/>
            <person name="Xiao M."/>
            <person name="Li W.-J."/>
        </authorList>
    </citation>
    <scope>NUCLEOTIDE SEQUENCE [LARGE SCALE GENOMIC DNA]</scope>
    <source>
        <strain evidence="8">KCTC 52945</strain>
    </source>
</reference>
<evidence type="ECO:0000256" key="3">
    <source>
        <dbReference type="ARBA" id="ARBA00023004"/>
    </source>
</evidence>
<keyword evidence="8" id="KW-1185">Reference proteome</keyword>
<dbReference type="InterPro" id="IPR009056">
    <property type="entry name" value="Cyt_c-like_dom"/>
</dbReference>
<dbReference type="Proteomes" id="UP000248795">
    <property type="component" value="Unassembled WGS sequence"/>
</dbReference>
<keyword evidence="3 4" id="KW-0408">Iron</keyword>
<gene>
    <name evidence="7" type="ORF">DK847_15785</name>
</gene>
<name>A0A2W2C7C7_9HYPH</name>
<accession>A0A2W2C7C7</accession>
<dbReference type="EMBL" id="QKVK01000007">
    <property type="protein sequence ID" value="PZF76093.1"/>
    <property type="molecule type" value="Genomic_DNA"/>
</dbReference>
<dbReference type="AlphaFoldDB" id="A0A2W2C7C7"/>
<proteinExistence type="predicted"/>
<evidence type="ECO:0000256" key="5">
    <source>
        <dbReference type="SAM" id="SignalP"/>
    </source>
</evidence>
<dbReference type="Gene3D" id="1.10.760.10">
    <property type="entry name" value="Cytochrome c-like domain"/>
    <property type="match status" value="1"/>
</dbReference>
<evidence type="ECO:0000256" key="4">
    <source>
        <dbReference type="PROSITE-ProRule" id="PRU00433"/>
    </source>
</evidence>
<keyword evidence="1 4" id="KW-0349">Heme</keyword>
<evidence type="ECO:0000256" key="2">
    <source>
        <dbReference type="ARBA" id="ARBA00022723"/>
    </source>
</evidence>
<dbReference type="SUPFAM" id="SSF46626">
    <property type="entry name" value="Cytochrome c"/>
    <property type="match status" value="1"/>
</dbReference>
<feature type="chain" id="PRO_5016043726" description="Cytochrome c domain-containing protein" evidence="5">
    <location>
        <begin position="22"/>
        <end position="266"/>
    </location>
</feature>
<keyword evidence="5" id="KW-0732">Signal</keyword>
<comment type="caution">
    <text evidence="7">The sequence shown here is derived from an EMBL/GenBank/DDBJ whole genome shotgun (WGS) entry which is preliminary data.</text>
</comment>